<keyword evidence="2" id="KW-0472">Membrane</keyword>
<feature type="compositionally biased region" description="Polar residues" evidence="1">
    <location>
        <begin position="1"/>
        <end position="11"/>
    </location>
</feature>
<feature type="region of interest" description="Disordered" evidence="1">
    <location>
        <begin position="437"/>
        <end position="456"/>
    </location>
</feature>
<feature type="compositionally biased region" description="Pro residues" evidence="1">
    <location>
        <begin position="176"/>
        <end position="198"/>
    </location>
</feature>
<dbReference type="Proteomes" id="UP000467700">
    <property type="component" value="Unassembled WGS sequence"/>
</dbReference>
<feature type="compositionally biased region" description="Low complexity" evidence="1">
    <location>
        <begin position="512"/>
        <end position="523"/>
    </location>
</feature>
<proteinExistence type="predicted"/>
<keyword evidence="2" id="KW-1133">Transmembrane helix</keyword>
<comment type="caution">
    <text evidence="3">The sequence shown here is derived from an EMBL/GenBank/DDBJ whole genome shotgun (WGS) entry which is preliminary data.</text>
</comment>
<protein>
    <submittedName>
        <fullName evidence="3">Uncharacterized protein</fullName>
    </submittedName>
</protein>
<evidence type="ECO:0000256" key="1">
    <source>
        <dbReference type="SAM" id="MobiDB-lite"/>
    </source>
</evidence>
<keyword evidence="4" id="KW-1185">Reference proteome</keyword>
<feature type="region of interest" description="Disordered" evidence="1">
    <location>
        <begin position="1"/>
        <end position="198"/>
    </location>
</feature>
<feature type="compositionally biased region" description="Polar residues" evidence="1">
    <location>
        <begin position="537"/>
        <end position="547"/>
    </location>
</feature>
<reference evidence="3 4" key="1">
    <citation type="submission" date="2020-01" db="EMBL/GenBank/DDBJ databases">
        <authorList>
            <person name="Gupta K D."/>
        </authorList>
    </citation>
    <scope>NUCLEOTIDE SEQUENCE [LARGE SCALE GENOMIC DNA]</scope>
</reference>
<feature type="region of interest" description="Disordered" evidence="1">
    <location>
        <begin position="467"/>
        <end position="596"/>
    </location>
</feature>
<evidence type="ECO:0000256" key="2">
    <source>
        <dbReference type="SAM" id="Phobius"/>
    </source>
</evidence>
<dbReference type="EMBL" id="CACVBS010000051">
    <property type="protein sequence ID" value="CAA7265825.1"/>
    <property type="molecule type" value="Genomic_DNA"/>
</dbReference>
<feature type="compositionally biased region" description="Low complexity" evidence="1">
    <location>
        <begin position="165"/>
        <end position="175"/>
    </location>
</feature>
<gene>
    <name evidence="3" type="ORF">AAE3_LOCUS8068</name>
</gene>
<feature type="transmembrane region" description="Helical" evidence="2">
    <location>
        <begin position="269"/>
        <end position="292"/>
    </location>
</feature>
<feature type="compositionally biased region" description="Low complexity" evidence="1">
    <location>
        <begin position="27"/>
        <end position="38"/>
    </location>
</feature>
<evidence type="ECO:0000313" key="3">
    <source>
        <dbReference type="EMBL" id="CAA7265825.1"/>
    </source>
</evidence>
<sequence>MSSSNAPITTQSTNDSPSVPVTPSPPATSDSTPPSSSAIPPPASPSTPALPSTTSAPMSSSASTVPTSTDFSISSTSSMSSAPPDTSVTTTTTESSVSSDSSTASSMSSSTSTTTESSSSTSISSSSSSSSDDSSSSSSSSSDSSSSSSSSTVPPTSEPPPPPSSSSSSTFSEPPSSTPPPPPSTTPPSASPSLPPVAPSTTFSSLVFVPTTDSRGSLTSTAPAVITTTSTSTQANGSLITITEIIANPTLSPDNGNSKGSAFFRNTGAVAGVFVLVGLAAASIILWILFAVRRRRRTRRIEHDTAVSATLAAAGFHRTPLDDDDDDGPLGGGGGGTHSHSLSHHSDPYLAQRRSSSGLAMSSIPSAGRLSAYLDTAPLQPDDNEAYNPYADYIVPAGSREGYVSGTGLAGGAAGAGGAAPPSAFLPYRDRSSSGGLAELGMMGGSTHGHTHSASGSLEPLLSYYRRSLTGPPSESPPAVTTALPPGAANPGSGDSSPTAPLIPAGNPPPYASQTQTSSTPASGVPFPTGRPEVVRNPTSSVYSSESTGDDRLDPGLRRRIQNDGASTHDLRDNEDYSRPVLGVRNPDAASLISSK</sequence>
<organism evidence="3 4">
    <name type="scientific">Cyclocybe aegerita</name>
    <name type="common">Black poplar mushroom</name>
    <name type="synonym">Agrocybe aegerita</name>
    <dbReference type="NCBI Taxonomy" id="1973307"/>
    <lineage>
        <taxon>Eukaryota</taxon>
        <taxon>Fungi</taxon>
        <taxon>Dikarya</taxon>
        <taxon>Basidiomycota</taxon>
        <taxon>Agaricomycotina</taxon>
        <taxon>Agaricomycetes</taxon>
        <taxon>Agaricomycetidae</taxon>
        <taxon>Agaricales</taxon>
        <taxon>Agaricineae</taxon>
        <taxon>Bolbitiaceae</taxon>
        <taxon>Cyclocybe</taxon>
    </lineage>
</organism>
<name>A0A8S0W0X2_CYCAE</name>
<dbReference type="AlphaFoldDB" id="A0A8S0W0X2"/>
<feature type="compositionally biased region" description="Low complexity" evidence="1">
    <location>
        <begin position="46"/>
        <end position="155"/>
    </location>
</feature>
<keyword evidence="2" id="KW-0812">Transmembrane</keyword>
<dbReference type="OrthoDB" id="3256702at2759"/>
<accession>A0A8S0W0X2</accession>
<feature type="compositionally biased region" description="Basic and acidic residues" evidence="1">
    <location>
        <begin position="567"/>
        <end position="578"/>
    </location>
</feature>
<evidence type="ECO:0000313" key="4">
    <source>
        <dbReference type="Proteomes" id="UP000467700"/>
    </source>
</evidence>
<feature type="region of interest" description="Disordered" evidence="1">
    <location>
        <begin position="317"/>
        <end position="349"/>
    </location>
</feature>